<keyword evidence="3" id="KW-1185">Reference proteome</keyword>
<evidence type="ECO:0000259" key="1">
    <source>
        <dbReference type="Pfam" id="PF12957"/>
    </source>
</evidence>
<accession>A0ABT9RY66</accession>
<protein>
    <recommendedName>
        <fullName evidence="1">DUF3846 domain-containing protein</fullName>
    </recommendedName>
</protein>
<comment type="caution">
    <text evidence="2">The sequence shown here is derived from an EMBL/GenBank/DDBJ whole genome shotgun (WGS) entry which is preliminary data.</text>
</comment>
<proteinExistence type="predicted"/>
<dbReference type="EMBL" id="JAUSRE010000022">
    <property type="protein sequence ID" value="MDP9890007.1"/>
    <property type="molecule type" value="Genomic_DNA"/>
</dbReference>
<evidence type="ECO:0000313" key="3">
    <source>
        <dbReference type="Proteomes" id="UP001226577"/>
    </source>
</evidence>
<sequence length="116" mass="12522">MTNCKALIIPADQSQPARVESISADLETLQYLVRGNIEAVSGDDWHFYLNEEGKFLGLEPNVRAGAMVLQLTGDVQDVYCGDVVFLGETPDGDEADVPERVRFLAALIIGTAQPAA</sequence>
<gene>
    <name evidence="2" type="ORF">J2X98_003619</name>
</gene>
<dbReference type="Pfam" id="PF12957">
    <property type="entry name" value="DUF3846"/>
    <property type="match status" value="1"/>
</dbReference>
<dbReference type="Proteomes" id="UP001226577">
    <property type="component" value="Unassembled WGS sequence"/>
</dbReference>
<reference evidence="2 3" key="1">
    <citation type="submission" date="2023-07" db="EMBL/GenBank/DDBJ databases">
        <title>Sorghum-associated microbial communities from plants grown in Nebraska, USA.</title>
        <authorList>
            <person name="Schachtman D."/>
        </authorList>
    </citation>
    <scope>NUCLEOTIDE SEQUENCE [LARGE SCALE GENOMIC DNA]</scope>
    <source>
        <strain evidence="2 3">CC222</strain>
    </source>
</reference>
<name>A0ABT9RY66_9MICC</name>
<organism evidence="2 3">
    <name type="scientific">Pseudarthrobacter enclensis</name>
    <dbReference type="NCBI Taxonomy" id="993070"/>
    <lineage>
        <taxon>Bacteria</taxon>
        <taxon>Bacillati</taxon>
        <taxon>Actinomycetota</taxon>
        <taxon>Actinomycetes</taxon>
        <taxon>Micrococcales</taxon>
        <taxon>Micrococcaceae</taxon>
        <taxon>Pseudarthrobacter</taxon>
    </lineage>
</organism>
<dbReference type="InterPro" id="IPR024559">
    <property type="entry name" value="DUF3846"/>
</dbReference>
<dbReference type="RefSeq" id="WP_306971364.1">
    <property type="nucleotide sequence ID" value="NZ_JAUSRE010000022.1"/>
</dbReference>
<feature type="domain" description="DUF3846" evidence="1">
    <location>
        <begin position="8"/>
        <end position="99"/>
    </location>
</feature>
<evidence type="ECO:0000313" key="2">
    <source>
        <dbReference type="EMBL" id="MDP9890007.1"/>
    </source>
</evidence>